<gene>
    <name evidence="1" type="ORF">HX850_01900</name>
</gene>
<proteinExistence type="predicted"/>
<dbReference type="AlphaFoldDB" id="A0A7K4MKE7"/>
<reference evidence="1 2" key="1">
    <citation type="journal article" date="2019" name="Environ. Microbiol.">
        <title>Genomics insights into ecotype formation of ammonia-oxidizing archaea in the deep ocean.</title>
        <authorList>
            <person name="Wang Y."/>
            <person name="Huang J.M."/>
            <person name="Cui G.J."/>
            <person name="Nunoura T."/>
            <person name="Takaki Y."/>
            <person name="Li W.L."/>
            <person name="Li J."/>
            <person name="Gao Z.M."/>
            <person name="Takai K."/>
            <person name="Zhang A.Q."/>
            <person name="Stepanauskas R."/>
        </authorList>
    </citation>
    <scope>NUCLEOTIDE SEQUENCE [LARGE SCALE GENOMIC DNA]</scope>
    <source>
        <strain evidence="1 2">C4</strain>
    </source>
</reference>
<evidence type="ECO:0000313" key="1">
    <source>
        <dbReference type="EMBL" id="NWJ29659.1"/>
    </source>
</evidence>
<dbReference type="Proteomes" id="UP000568446">
    <property type="component" value="Unassembled WGS sequence"/>
</dbReference>
<accession>A0A7K4MKE7</accession>
<comment type="caution">
    <text evidence="1">The sequence shown here is derived from an EMBL/GenBank/DDBJ whole genome shotgun (WGS) entry which is preliminary data.</text>
</comment>
<organism evidence="1 2">
    <name type="scientific">Marine Group I thaumarchaeote</name>
    <dbReference type="NCBI Taxonomy" id="2511932"/>
    <lineage>
        <taxon>Archaea</taxon>
        <taxon>Nitrososphaerota</taxon>
        <taxon>Marine Group I</taxon>
    </lineage>
</organism>
<evidence type="ECO:0000313" key="2">
    <source>
        <dbReference type="Proteomes" id="UP000568446"/>
    </source>
</evidence>
<name>A0A7K4MKE7_9ARCH</name>
<sequence>MEKLPDHVNYFNFKSLEKILTKTGFELFHKDATFPLELFLLMGFDYIDDDKIGREKHNERMRLEMNLEKSGNHELKKKLYQSFAQNGIGRTAIVFGKKIG</sequence>
<protein>
    <submittedName>
        <fullName evidence="1">Uncharacterized protein</fullName>
    </submittedName>
</protein>
<dbReference type="EMBL" id="JACATK010000005">
    <property type="protein sequence ID" value="NWJ29659.1"/>
    <property type="molecule type" value="Genomic_DNA"/>
</dbReference>